<evidence type="ECO:0000313" key="2">
    <source>
        <dbReference type="EMBL" id="WAQ95699.1"/>
    </source>
</evidence>
<dbReference type="InterPro" id="IPR018497">
    <property type="entry name" value="Peptidase_M13_C"/>
</dbReference>
<accession>A0ABY7DDG7</accession>
<evidence type="ECO:0000313" key="3">
    <source>
        <dbReference type="Proteomes" id="UP001164746"/>
    </source>
</evidence>
<dbReference type="EMBL" id="CP111013">
    <property type="protein sequence ID" value="WAQ95699.1"/>
    <property type="molecule type" value="Genomic_DNA"/>
</dbReference>
<feature type="domain" description="Peptidase M13 C-terminal" evidence="1">
    <location>
        <begin position="167"/>
        <end position="288"/>
    </location>
</feature>
<dbReference type="Proteomes" id="UP001164746">
    <property type="component" value="Chromosome 2"/>
</dbReference>
<dbReference type="PANTHER" id="PTHR11733:SF133">
    <property type="entry name" value="PHOSPHATE-REGULATING NEUTRAL ENDOPEPTIDASE PHEX"/>
    <property type="match status" value="1"/>
</dbReference>
<name>A0ABY7DDG7_MYAAR</name>
<evidence type="ECO:0000259" key="1">
    <source>
        <dbReference type="Pfam" id="PF01431"/>
    </source>
</evidence>
<reference evidence="2" key="1">
    <citation type="submission" date="2022-11" db="EMBL/GenBank/DDBJ databases">
        <title>Centuries of genome instability and evolution in soft-shell clam transmissible cancer (bioRxiv).</title>
        <authorList>
            <person name="Hart S.F.M."/>
            <person name="Yonemitsu M.A."/>
            <person name="Giersch R.M."/>
            <person name="Beal B.F."/>
            <person name="Arriagada G."/>
            <person name="Davis B.W."/>
            <person name="Ostrander E.A."/>
            <person name="Goff S.P."/>
            <person name="Metzger M.J."/>
        </authorList>
    </citation>
    <scope>NUCLEOTIDE SEQUENCE</scope>
    <source>
        <strain evidence="2">MELC-2E11</strain>
        <tissue evidence="2">Siphon/mantle</tissue>
    </source>
</reference>
<dbReference type="SUPFAM" id="SSF55486">
    <property type="entry name" value="Metalloproteases ('zincins'), catalytic domain"/>
    <property type="match status" value="1"/>
</dbReference>
<protein>
    <recommendedName>
        <fullName evidence="1">Peptidase M13 C-terminal domain-containing protein</fullName>
    </recommendedName>
</protein>
<dbReference type="InterPro" id="IPR024079">
    <property type="entry name" value="MetalloPept_cat_dom_sf"/>
</dbReference>
<dbReference type="PANTHER" id="PTHR11733">
    <property type="entry name" value="ZINC METALLOPROTEASE FAMILY M13 NEPRILYSIN-RELATED"/>
    <property type="match status" value="1"/>
</dbReference>
<dbReference type="Gene3D" id="3.40.390.10">
    <property type="entry name" value="Collagenase (Catalytic Domain)"/>
    <property type="match status" value="1"/>
</dbReference>
<keyword evidence="3" id="KW-1185">Reference proteome</keyword>
<dbReference type="InterPro" id="IPR000718">
    <property type="entry name" value="Peptidase_M13"/>
</dbReference>
<dbReference type="PROSITE" id="PS51885">
    <property type="entry name" value="NEPRILYSIN"/>
    <property type="match status" value="1"/>
</dbReference>
<dbReference type="Pfam" id="PF01431">
    <property type="entry name" value="Peptidase_M13"/>
    <property type="match status" value="1"/>
</dbReference>
<gene>
    <name evidence="2" type="ORF">MAR_028389</name>
</gene>
<proteinExistence type="predicted"/>
<sequence>MPVFVQSPWQLSALPIGRSEFSDDFCARQISRMFPMHYVIGNATIDGVNDALRHSFIDLISSVEEIIRDLYWMPIKQKHHLLTELSGLTMQLEWKAANEIFKSHVGKFGDDYFENMSEMITCNAMAFIRGERRRFPTSEGSSIFFLRNKVLVEMPTSVYFLPLVYASSSADVWYGAVGTQIAQTISQLLDIDAMLRFLSEDKIDHRVALTIAFRLQCLLDEYSKYTVLQEDNNTYRLKGDLTKNANFKDSLALRSGYKAFMKNRKGHINISGLKLSEEQTFFLVYAQKPAITRQDDTGISDDGSYVDRTTLLTTPPPN</sequence>
<organism evidence="2 3">
    <name type="scientific">Mya arenaria</name>
    <name type="common">Soft-shell clam</name>
    <dbReference type="NCBI Taxonomy" id="6604"/>
    <lineage>
        <taxon>Eukaryota</taxon>
        <taxon>Metazoa</taxon>
        <taxon>Spiralia</taxon>
        <taxon>Lophotrochozoa</taxon>
        <taxon>Mollusca</taxon>
        <taxon>Bivalvia</taxon>
        <taxon>Autobranchia</taxon>
        <taxon>Heteroconchia</taxon>
        <taxon>Euheterodonta</taxon>
        <taxon>Imparidentia</taxon>
        <taxon>Neoheterodontei</taxon>
        <taxon>Myida</taxon>
        <taxon>Myoidea</taxon>
        <taxon>Myidae</taxon>
        <taxon>Mya</taxon>
    </lineage>
</organism>